<dbReference type="Proteomes" id="UP000197781">
    <property type="component" value="Chromosome"/>
</dbReference>
<gene>
    <name evidence="2" type="ORF">BP422_13000</name>
</gene>
<dbReference type="EMBL" id="CP018145">
    <property type="protein sequence ID" value="ASJ54393.1"/>
    <property type="molecule type" value="Genomic_DNA"/>
</dbReference>
<proteinExistence type="predicted"/>
<evidence type="ECO:0000313" key="2">
    <source>
        <dbReference type="EMBL" id="ASJ54393.1"/>
    </source>
</evidence>
<accession>A0A220MHE1</accession>
<sequence length="264" mass="30285">MRKKYIYIMGLLLGLLLASCTTATDDKVFYMVKNEASYESYWTKDFQNLFVLNLAFNHSPALEFDQSKIESIELLPSTDLVKINKFFIEENPPQNNLNQKALFVHLLTQKEGTHVFTQIAFNTKNERVVLDLGKANINIHKGKFSGISALSNNIGVFSKGTPLEIAPRNENKYPVIIKGIKINNPYVAYSEEDVKIVINNQEVPMPKAGYQLKPKEQIKLIVDWKINFPQNQIVNIDLRPLLISERQGVEEYSDIPNMIFRNDF</sequence>
<evidence type="ECO:0008006" key="4">
    <source>
        <dbReference type="Google" id="ProtNLM"/>
    </source>
</evidence>
<organism evidence="2 3">
    <name type="scientific">Brevibacillus formosus</name>
    <dbReference type="NCBI Taxonomy" id="54913"/>
    <lineage>
        <taxon>Bacteria</taxon>
        <taxon>Bacillati</taxon>
        <taxon>Bacillota</taxon>
        <taxon>Bacilli</taxon>
        <taxon>Bacillales</taxon>
        <taxon>Paenibacillaceae</taxon>
        <taxon>Brevibacillus</taxon>
    </lineage>
</organism>
<feature type="chain" id="PRO_5038633375" description="Lipoprotein" evidence="1">
    <location>
        <begin position="24"/>
        <end position="264"/>
    </location>
</feature>
<dbReference type="AlphaFoldDB" id="A0A220MHE1"/>
<feature type="signal peptide" evidence="1">
    <location>
        <begin position="1"/>
        <end position="23"/>
    </location>
</feature>
<evidence type="ECO:0000256" key="1">
    <source>
        <dbReference type="SAM" id="SignalP"/>
    </source>
</evidence>
<reference evidence="2 3" key="1">
    <citation type="submission" date="2016-11" db="EMBL/GenBank/DDBJ databases">
        <authorList>
            <person name="Jaros S."/>
            <person name="Januszkiewicz K."/>
            <person name="Wedrychowicz H."/>
        </authorList>
    </citation>
    <scope>NUCLEOTIDE SEQUENCE [LARGE SCALE GENOMIC DNA]</scope>
    <source>
        <strain evidence="2 3">NF2</strain>
    </source>
</reference>
<protein>
    <recommendedName>
        <fullName evidence="4">Lipoprotein</fullName>
    </recommendedName>
</protein>
<dbReference type="PROSITE" id="PS51257">
    <property type="entry name" value="PROKAR_LIPOPROTEIN"/>
    <property type="match status" value="1"/>
</dbReference>
<keyword evidence="1" id="KW-0732">Signal</keyword>
<name>A0A220MHE1_9BACL</name>
<dbReference type="RefSeq" id="WP_088908141.1">
    <property type="nucleotide sequence ID" value="NZ_CP018145.1"/>
</dbReference>
<evidence type="ECO:0000313" key="3">
    <source>
        <dbReference type="Proteomes" id="UP000197781"/>
    </source>
</evidence>
<dbReference type="KEGG" id="bfm:BP422_13000"/>